<evidence type="ECO:0000313" key="8">
    <source>
        <dbReference type="EMBL" id="GGF93503.1"/>
    </source>
</evidence>
<feature type="transmembrane region" description="Helical" evidence="7">
    <location>
        <begin position="238"/>
        <end position="263"/>
    </location>
</feature>
<feature type="transmembrane region" description="Helical" evidence="7">
    <location>
        <begin position="323"/>
        <end position="343"/>
    </location>
</feature>
<dbReference type="GO" id="GO:0042907">
    <property type="term" value="F:xanthine transmembrane transporter activity"/>
    <property type="evidence" value="ECO:0007669"/>
    <property type="project" value="TreeGrafter"/>
</dbReference>
<reference evidence="8" key="1">
    <citation type="journal article" date="2014" name="Int. J. Syst. Evol. Microbiol.">
        <title>Complete genome sequence of Corynebacterium casei LMG S-19264T (=DSM 44701T), isolated from a smear-ripened cheese.</title>
        <authorList>
            <consortium name="US DOE Joint Genome Institute (JGI-PGF)"/>
            <person name="Walter F."/>
            <person name="Albersmeier A."/>
            <person name="Kalinowski J."/>
            <person name="Ruckert C."/>
        </authorList>
    </citation>
    <scope>NUCLEOTIDE SEQUENCE</scope>
    <source>
        <strain evidence="8">CGMCC 1.12987</strain>
    </source>
</reference>
<dbReference type="Pfam" id="PF00860">
    <property type="entry name" value="Xan_ur_permease"/>
    <property type="match status" value="1"/>
</dbReference>
<comment type="caution">
    <text evidence="8">The sequence shown here is derived from an EMBL/GenBank/DDBJ whole genome shotgun (WGS) entry which is preliminary data.</text>
</comment>
<dbReference type="AlphaFoldDB" id="A0A917FNS8"/>
<keyword evidence="5 7" id="KW-1133">Transmembrane helix</keyword>
<reference evidence="8" key="2">
    <citation type="submission" date="2020-09" db="EMBL/GenBank/DDBJ databases">
        <authorList>
            <person name="Sun Q."/>
            <person name="Zhou Y."/>
        </authorList>
    </citation>
    <scope>NUCLEOTIDE SEQUENCE</scope>
    <source>
        <strain evidence="8">CGMCC 1.12987</strain>
    </source>
</reference>
<gene>
    <name evidence="8" type="primary">yieG</name>
    <name evidence="8" type="ORF">GCM10010916_08580</name>
</gene>
<dbReference type="NCBIfam" id="NF037981">
    <property type="entry name" value="NCS2_1"/>
    <property type="match status" value="1"/>
</dbReference>
<protein>
    <submittedName>
        <fullName evidence="8">Xanthine permease</fullName>
    </submittedName>
</protein>
<feature type="transmembrane region" description="Helical" evidence="7">
    <location>
        <begin position="48"/>
        <end position="67"/>
    </location>
</feature>
<sequence>MTNKSWAAGMATVQWFMFLLAGSMAFPIIIGHIYQLSAEDISGLMQRTFLVVGIATLIGGWLGHRLPIIDGPAGIWIGVFVLMGQMAFLHGQDPIHNLRLLEGSMLLAGGILAVLGALGWMGKMLQVFTPLVNGVYLIIITFQLSGTMLKGMLGTSGASAEVEPGVAAVSFLTFLLVVALSIWGRKWLKSYAVLIGMIAGWAAFALINGGDTPLKSSAIVSLPEVFAWGLPRLDAGTIISSIIVALVLVSGVIISVSSMQQVLEERGQQLTETLGRKGRLARGGLISGVSTLLSSVFSTIATIPFSVSAGFVRTTGQTRMLPFFIACVLFAAASFFPVVYTFLSTLPEPVANAAMLALFSQMIGIGIHSILKEPLDQRRLTILSLSLMLGTGVMFLPAAVFAGLPTVLQYIMSNGVMVGILTALVLEQSWRNKKIAVDKGKQV</sequence>
<evidence type="ECO:0000256" key="7">
    <source>
        <dbReference type="SAM" id="Phobius"/>
    </source>
</evidence>
<name>A0A917FNS8_9BACL</name>
<dbReference type="EMBL" id="BMGR01000002">
    <property type="protein sequence ID" value="GGF93503.1"/>
    <property type="molecule type" value="Genomic_DNA"/>
</dbReference>
<feature type="transmembrane region" description="Helical" evidence="7">
    <location>
        <begin position="73"/>
        <end position="91"/>
    </location>
</feature>
<comment type="subcellular location">
    <subcellularLocation>
        <location evidence="1">Membrane</location>
        <topology evidence="1">Multi-pass membrane protein</topology>
    </subcellularLocation>
</comment>
<dbReference type="PANTHER" id="PTHR42810:SF1">
    <property type="entry name" value="PURINE PERMEASE YWDJ-RELATED"/>
    <property type="match status" value="1"/>
</dbReference>
<feature type="transmembrane region" description="Helical" evidence="7">
    <location>
        <begin position="380"/>
        <end position="401"/>
    </location>
</feature>
<evidence type="ECO:0000256" key="2">
    <source>
        <dbReference type="ARBA" id="ARBA00008821"/>
    </source>
</evidence>
<feature type="transmembrane region" description="Helical" evidence="7">
    <location>
        <begin position="134"/>
        <end position="153"/>
    </location>
</feature>
<feature type="transmembrane region" description="Helical" evidence="7">
    <location>
        <begin position="165"/>
        <end position="184"/>
    </location>
</feature>
<feature type="transmembrane region" description="Helical" evidence="7">
    <location>
        <begin position="349"/>
        <end position="368"/>
    </location>
</feature>
<dbReference type="Proteomes" id="UP000644756">
    <property type="component" value="Unassembled WGS sequence"/>
</dbReference>
<organism evidence="8 9">
    <name type="scientific">Paenibacillus abyssi</name>
    <dbReference type="NCBI Taxonomy" id="1340531"/>
    <lineage>
        <taxon>Bacteria</taxon>
        <taxon>Bacillati</taxon>
        <taxon>Bacillota</taxon>
        <taxon>Bacilli</taxon>
        <taxon>Bacillales</taxon>
        <taxon>Paenibacillaceae</taxon>
        <taxon>Paenibacillus</taxon>
    </lineage>
</organism>
<evidence type="ECO:0000256" key="1">
    <source>
        <dbReference type="ARBA" id="ARBA00004141"/>
    </source>
</evidence>
<evidence type="ECO:0000256" key="3">
    <source>
        <dbReference type="ARBA" id="ARBA00022448"/>
    </source>
</evidence>
<comment type="similarity">
    <text evidence="2">Belongs to the nucleobase:cation symporter-2 (NCS2) (TC 2.A.40) family.</text>
</comment>
<evidence type="ECO:0000256" key="4">
    <source>
        <dbReference type="ARBA" id="ARBA00022692"/>
    </source>
</evidence>
<keyword evidence="4 7" id="KW-0812">Transmembrane</keyword>
<feature type="transmembrane region" description="Helical" evidence="7">
    <location>
        <begin position="15"/>
        <end position="36"/>
    </location>
</feature>
<evidence type="ECO:0000313" key="9">
    <source>
        <dbReference type="Proteomes" id="UP000644756"/>
    </source>
</evidence>
<dbReference type="RefSeq" id="WP_229724947.1">
    <property type="nucleotide sequence ID" value="NZ_BMGR01000002.1"/>
</dbReference>
<feature type="transmembrane region" description="Helical" evidence="7">
    <location>
        <begin position="190"/>
        <end position="207"/>
    </location>
</feature>
<dbReference type="PANTHER" id="PTHR42810">
    <property type="entry name" value="PURINE PERMEASE C1399.01C-RELATED"/>
    <property type="match status" value="1"/>
</dbReference>
<accession>A0A917FNS8</accession>
<keyword evidence="6 7" id="KW-0472">Membrane</keyword>
<feature type="transmembrane region" description="Helical" evidence="7">
    <location>
        <begin position="407"/>
        <end position="426"/>
    </location>
</feature>
<evidence type="ECO:0000256" key="5">
    <source>
        <dbReference type="ARBA" id="ARBA00022989"/>
    </source>
</evidence>
<feature type="transmembrane region" description="Helical" evidence="7">
    <location>
        <begin position="103"/>
        <end position="122"/>
    </location>
</feature>
<keyword evidence="3" id="KW-0813">Transport</keyword>
<dbReference type="GO" id="GO:0005886">
    <property type="term" value="C:plasma membrane"/>
    <property type="evidence" value="ECO:0007669"/>
    <property type="project" value="TreeGrafter"/>
</dbReference>
<evidence type="ECO:0000256" key="6">
    <source>
        <dbReference type="ARBA" id="ARBA00023136"/>
    </source>
</evidence>
<proteinExistence type="inferred from homology"/>
<dbReference type="InterPro" id="IPR006043">
    <property type="entry name" value="NCS2"/>
</dbReference>
<keyword evidence="9" id="KW-1185">Reference proteome</keyword>